<proteinExistence type="predicted"/>
<dbReference type="RefSeq" id="WP_093359186.1">
    <property type="nucleotide sequence ID" value="NZ_FOLG01000001.1"/>
</dbReference>
<sequence>MNDFPKTTKFKAATALACKIAGVNSDRFNEAVHAGHYPCAPATSPGRARRFDVNDIIALRLYQQDIESGLSPSKAGHKACEIRAFLLQHPDADQVYIVTPALGSPYYLPDFDTTQRHATFAGSPSPEIIRVEVLNFHYLRGRIVHEIDDEAMTVGRD</sequence>
<reference evidence="1 2" key="1">
    <citation type="submission" date="2016-10" db="EMBL/GenBank/DDBJ databases">
        <authorList>
            <person name="de Groot N.N."/>
        </authorList>
    </citation>
    <scope>NUCLEOTIDE SEQUENCE [LARGE SCALE GENOMIC DNA]</scope>
    <source>
        <strain evidence="1 2">DSM 19548</strain>
    </source>
</reference>
<gene>
    <name evidence="1" type="ORF">SAMN04488094_101634</name>
</gene>
<dbReference type="Proteomes" id="UP000198728">
    <property type="component" value="Unassembled WGS sequence"/>
</dbReference>
<evidence type="ECO:0000313" key="2">
    <source>
        <dbReference type="Proteomes" id="UP000198728"/>
    </source>
</evidence>
<dbReference type="STRING" id="441112.SAMN04488094_101634"/>
<keyword evidence="2" id="KW-1185">Reference proteome</keyword>
<protein>
    <submittedName>
        <fullName evidence="1">Uncharacterized protein</fullName>
    </submittedName>
</protein>
<name>A0A1I1E9Q6_9RHOB</name>
<accession>A0A1I1E9Q6</accession>
<dbReference type="OrthoDB" id="8455769at2"/>
<dbReference type="EMBL" id="FOLG01000001">
    <property type="protein sequence ID" value="SFB82048.1"/>
    <property type="molecule type" value="Genomic_DNA"/>
</dbReference>
<evidence type="ECO:0000313" key="1">
    <source>
        <dbReference type="EMBL" id="SFB82048.1"/>
    </source>
</evidence>
<dbReference type="AlphaFoldDB" id="A0A1I1E9Q6"/>
<organism evidence="1 2">
    <name type="scientific">Tropicimonas isoalkanivorans</name>
    <dbReference type="NCBI Taxonomy" id="441112"/>
    <lineage>
        <taxon>Bacteria</taxon>
        <taxon>Pseudomonadati</taxon>
        <taxon>Pseudomonadota</taxon>
        <taxon>Alphaproteobacteria</taxon>
        <taxon>Rhodobacterales</taxon>
        <taxon>Roseobacteraceae</taxon>
        <taxon>Tropicimonas</taxon>
    </lineage>
</organism>